<dbReference type="Proteomes" id="UP000251960">
    <property type="component" value="Chromosome 3"/>
</dbReference>
<name>A0A3L6FBK1_MAIZE</name>
<evidence type="ECO:0000313" key="2">
    <source>
        <dbReference type="Proteomes" id="UP000251960"/>
    </source>
</evidence>
<dbReference type="EMBL" id="NCVQ01000004">
    <property type="protein sequence ID" value="PWZ30469.1"/>
    <property type="molecule type" value="Genomic_DNA"/>
</dbReference>
<sequence>MFCKCYLHESIVCLRSCLLLILNNKRDCCL</sequence>
<organism evidence="1 2">
    <name type="scientific">Zea mays</name>
    <name type="common">Maize</name>
    <dbReference type="NCBI Taxonomy" id="4577"/>
    <lineage>
        <taxon>Eukaryota</taxon>
        <taxon>Viridiplantae</taxon>
        <taxon>Streptophyta</taxon>
        <taxon>Embryophyta</taxon>
        <taxon>Tracheophyta</taxon>
        <taxon>Spermatophyta</taxon>
        <taxon>Magnoliopsida</taxon>
        <taxon>Liliopsida</taxon>
        <taxon>Poales</taxon>
        <taxon>Poaceae</taxon>
        <taxon>PACMAD clade</taxon>
        <taxon>Panicoideae</taxon>
        <taxon>Andropogonodae</taxon>
        <taxon>Andropogoneae</taxon>
        <taxon>Tripsacinae</taxon>
        <taxon>Zea</taxon>
    </lineage>
</organism>
<gene>
    <name evidence="1" type="ORF">Zm00014a_020079</name>
</gene>
<comment type="caution">
    <text evidence="1">The sequence shown here is derived from an EMBL/GenBank/DDBJ whole genome shotgun (WGS) entry which is preliminary data.</text>
</comment>
<reference evidence="1 2" key="1">
    <citation type="journal article" date="2018" name="Nat. Genet.">
        <title>Extensive intraspecific gene order and gene structural variations between Mo17 and other maize genomes.</title>
        <authorList>
            <person name="Sun S."/>
            <person name="Zhou Y."/>
            <person name="Chen J."/>
            <person name="Shi J."/>
            <person name="Zhao H."/>
            <person name="Zhao H."/>
            <person name="Song W."/>
            <person name="Zhang M."/>
            <person name="Cui Y."/>
            <person name="Dong X."/>
            <person name="Liu H."/>
            <person name="Ma X."/>
            <person name="Jiao Y."/>
            <person name="Wang B."/>
            <person name="Wei X."/>
            <person name="Stein J.C."/>
            <person name="Glaubitz J.C."/>
            <person name="Lu F."/>
            <person name="Yu G."/>
            <person name="Liang C."/>
            <person name="Fengler K."/>
            <person name="Li B."/>
            <person name="Rafalski A."/>
            <person name="Schnable P.S."/>
            <person name="Ware D.H."/>
            <person name="Buckler E.S."/>
            <person name="Lai J."/>
        </authorList>
    </citation>
    <scope>NUCLEOTIDE SEQUENCE [LARGE SCALE GENOMIC DNA]</scope>
    <source>
        <strain evidence="2">cv. Missouri 17</strain>
        <tissue evidence="1">Seedling</tissue>
    </source>
</reference>
<accession>A0A3L6FBK1</accession>
<dbReference type="AlphaFoldDB" id="A0A3L6FBK1"/>
<proteinExistence type="predicted"/>
<evidence type="ECO:0000313" key="1">
    <source>
        <dbReference type="EMBL" id="PWZ30469.1"/>
    </source>
</evidence>
<protein>
    <submittedName>
        <fullName evidence="1">Uncharacterized protein</fullName>
    </submittedName>
</protein>